<accession>A0A1I6SGM2</accession>
<name>A0A1I6SGM2_9CAUL</name>
<proteinExistence type="predicted"/>
<evidence type="ECO:0000256" key="1">
    <source>
        <dbReference type="SAM" id="Phobius"/>
    </source>
</evidence>
<keyword evidence="1" id="KW-0472">Membrane</keyword>
<keyword evidence="1" id="KW-1133">Transmembrane helix</keyword>
<protein>
    <recommendedName>
        <fullName evidence="4">DUF4112 domain-containing protein</fullName>
    </recommendedName>
</protein>
<dbReference type="RefSeq" id="WP_092310847.1">
    <property type="nucleotide sequence ID" value="NZ_FOZV01000005.1"/>
</dbReference>
<evidence type="ECO:0000313" key="2">
    <source>
        <dbReference type="EMBL" id="SFS75898.1"/>
    </source>
</evidence>
<evidence type="ECO:0000313" key="3">
    <source>
        <dbReference type="Proteomes" id="UP000198788"/>
    </source>
</evidence>
<dbReference type="AlphaFoldDB" id="A0A1I6SGM2"/>
<sequence>MARRTIGDIEKIWSNVEGVKKLSDRVVGLGPFGIGLDGLLTWIPVVGTAYSVGTAGWLLLQAARVRASPGTVVRMLGYLGLDSAITAVGEVPFLDFVPSVADILVRGHLMAAKALQRDIESTHWVEASERDARASGEHERHLATLRNEPKLRRIVYLHD</sequence>
<feature type="transmembrane region" description="Helical" evidence="1">
    <location>
        <begin position="39"/>
        <end position="60"/>
    </location>
</feature>
<dbReference type="STRING" id="871741.SAMN05192570_2375"/>
<dbReference type="EMBL" id="FOZV01000005">
    <property type="protein sequence ID" value="SFS75898.1"/>
    <property type="molecule type" value="Genomic_DNA"/>
</dbReference>
<keyword evidence="3" id="KW-1185">Reference proteome</keyword>
<dbReference type="Pfam" id="PF13430">
    <property type="entry name" value="DUF4112"/>
    <property type="match status" value="1"/>
</dbReference>
<organism evidence="2 3">
    <name type="scientific">Brevundimonas viscosa</name>
    <dbReference type="NCBI Taxonomy" id="871741"/>
    <lineage>
        <taxon>Bacteria</taxon>
        <taxon>Pseudomonadati</taxon>
        <taxon>Pseudomonadota</taxon>
        <taxon>Alphaproteobacteria</taxon>
        <taxon>Caulobacterales</taxon>
        <taxon>Caulobacteraceae</taxon>
        <taxon>Brevundimonas</taxon>
    </lineage>
</organism>
<gene>
    <name evidence="2" type="ORF">SAMN05192570_2375</name>
</gene>
<dbReference type="InterPro" id="IPR025187">
    <property type="entry name" value="DUF4112"/>
</dbReference>
<dbReference type="Proteomes" id="UP000198788">
    <property type="component" value="Unassembled WGS sequence"/>
</dbReference>
<keyword evidence="1" id="KW-0812">Transmembrane</keyword>
<evidence type="ECO:0008006" key="4">
    <source>
        <dbReference type="Google" id="ProtNLM"/>
    </source>
</evidence>
<reference evidence="3" key="1">
    <citation type="submission" date="2016-10" db="EMBL/GenBank/DDBJ databases">
        <authorList>
            <person name="Varghese N."/>
            <person name="Submissions S."/>
        </authorList>
    </citation>
    <scope>NUCLEOTIDE SEQUENCE [LARGE SCALE GENOMIC DNA]</scope>
    <source>
        <strain evidence="3">CGMCC 1.10683</strain>
    </source>
</reference>
<dbReference type="OrthoDB" id="7187630at2"/>